<keyword evidence="3 6" id="KW-0663">Pyridoxal phosphate</keyword>
<comment type="subunit">
    <text evidence="6">Homodimer.</text>
</comment>
<feature type="active site" description="Proton donor" evidence="8">
    <location>
        <position position="384"/>
    </location>
</feature>
<evidence type="ECO:0000259" key="10">
    <source>
        <dbReference type="Pfam" id="PF02784"/>
    </source>
</evidence>
<organism evidence="12 13">
    <name type="scientific">Brevibacterium aurantiacum</name>
    <dbReference type="NCBI Taxonomy" id="273384"/>
    <lineage>
        <taxon>Bacteria</taxon>
        <taxon>Bacillati</taxon>
        <taxon>Actinomycetota</taxon>
        <taxon>Actinomycetes</taxon>
        <taxon>Micrococcales</taxon>
        <taxon>Brevibacteriaceae</taxon>
        <taxon>Brevibacterium</taxon>
    </lineage>
</organism>
<evidence type="ECO:0000256" key="1">
    <source>
        <dbReference type="ARBA" id="ARBA00001933"/>
    </source>
</evidence>
<keyword evidence="2 6" id="KW-0210">Decarboxylase</keyword>
<dbReference type="EC" id="4.1.1.20" evidence="6 7"/>
<feature type="binding site" evidence="6">
    <location>
        <position position="318"/>
    </location>
    <ligand>
        <name>substrate</name>
    </ligand>
</feature>
<dbReference type="CDD" id="cd06828">
    <property type="entry name" value="PLPDE_III_DapDC"/>
    <property type="match status" value="1"/>
</dbReference>
<evidence type="ECO:0000256" key="3">
    <source>
        <dbReference type="ARBA" id="ARBA00022898"/>
    </source>
</evidence>
<dbReference type="HAMAP" id="MF_02120">
    <property type="entry name" value="LysA"/>
    <property type="match status" value="1"/>
</dbReference>
<evidence type="ECO:0000256" key="5">
    <source>
        <dbReference type="ARBA" id="ARBA00023239"/>
    </source>
</evidence>
<evidence type="ECO:0000313" key="11">
    <source>
        <dbReference type="EMBL" id="SMX71789.1"/>
    </source>
</evidence>
<evidence type="ECO:0000256" key="6">
    <source>
        <dbReference type="HAMAP-Rule" id="MF_02120"/>
    </source>
</evidence>
<dbReference type="FunFam" id="3.20.20.10:FF:000003">
    <property type="entry name" value="Diaminopimelate decarboxylase"/>
    <property type="match status" value="1"/>
</dbReference>
<dbReference type="PRINTS" id="PR01179">
    <property type="entry name" value="ODADCRBXLASE"/>
</dbReference>
<sequence length="461" mass="49415">MKGEEKLGILASNVHVQSEMSTDRVRGVNVTIEETPIGLNRTASVLPEEASIADGGELHIGGCPVTELVATYGTPAYVFDELGLRRQIRRFVDGLQSRWPSSEVLFASKSLPAVAMYSIARSEGLSVDVAGAGELSMALAAGVNPERIYLHGNAKSDAELKLAVDAGIRAVMVDNFDDIRRLKSLVAKPQSVFIRMIPGISPTTHDSQVTGGSDSKFGLPADQIAAAVAEIRDDPYLQLDGVHLHIGSQILETEPFAGAVESVSHLGPFAAYDIGGGLGVTYTPDEPAPSVDEYLDSIVSAASRLLPEDAKLLIEPGRAIVARAGVTLYRVNTVKRTAKTFVAVDGGMADNLDIALTQQTYEAYSATKFDRQPDTTCDLVGRQCESGDLLRADVGLVDPQVDDIIIMPATGAYSYTMANHYNGALTPPIVFCRNGTSRLGARRETEEDVMRLQQPGLIEEW</sequence>
<dbReference type="InterPro" id="IPR009006">
    <property type="entry name" value="Ala_racemase/Decarboxylase_C"/>
</dbReference>
<reference evidence="13" key="1">
    <citation type="submission" date="2017-03" db="EMBL/GenBank/DDBJ databases">
        <authorList>
            <person name="Monnet C."/>
        </authorList>
    </citation>
    <scope>NUCLEOTIDE SEQUENCE [LARGE SCALE GENOMIC DNA]</scope>
    <source>
        <strain evidence="13">CNRZ 920</strain>
    </source>
</reference>
<feature type="binding site" evidence="6">
    <location>
        <position position="413"/>
    </location>
    <ligand>
        <name>substrate</name>
    </ligand>
</feature>
<name>A0A2H1KSZ7_BREAU</name>
<dbReference type="Pfam" id="PF02784">
    <property type="entry name" value="Orn_Arg_deC_N"/>
    <property type="match status" value="1"/>
</dbReference>
<dbReference type="PRINTS" id="PR01181">
    <property type="entry name" value="DAPDCRBXLASE"/>
</dbReference>
<dbReference type="Gene3D" id="3.20.20.10">
    <property type="entry name" value="Alanine racemase"/>
    <property type="match status" value="1"/>
</dbReference>
<dbReference type="GO" id="GO:0008836">
    <property type="term" value="F:diaminopimelate decarboxylase activity"/>
    <property type="evidence" value="ECO:0007669"/>
    <property type="project" value="UniProtKB-UniRule"/>
</dbReference>
<gene>
    <name evidence="6" type="primary">lysA</name>
    <name evidence="12" type="ORF">BAUR920_03516</name>
    <name evidence="11" type="ORF">BAURA63_00972</name>
</gene>
<evidence type="ECO:0000256" key="7">
    <source>
        <dbReference type="NCBIfam" id="TIGR01048"/>
    </source>
</evidence>
<dbReference type="InterPro" id="IPR000183">
    <property type="entry name" value="Orn/DAP/Arg_de-COase"/>
</dbReference>
<dbReference type="SUPFAM" id="SSF51419">
    <property type="entry name" value="PLP-binding barrel"/>
    <property type="match status" value="1"/>
</dbReference>
<dbReference type="InterPro" id="IPR029066">
    <property type="entry name" value="PLP-binding_barrel"/>
</dbReference>
<feature type="domain" description="Orn/DAP/Arg decarboxylase 2 N-terminal" evidence="10">
    <location>
        <begin position="86"/>
        <end position="322"/>
    </location>
</feature>
<proteinExistence type="inferred from homology"/>
<comment type="pathway">
    <text evidence="6 9">Amino-acid biosynthesis; L-lysine biosynthesis via DAP pathway; L-lysine from DL-2,6-diaminopimelate: step 1/1.</text>
</comment>
<dbReference type="NCBIfam" id="TIGR01048">
    <property type="entry name" value="lysA"/>
    <property type="match status" value="1"/>
</dbReference>
<dbReference type="PANTHER" id="PTHR43727:SF2">
    <property type="entry name" value="GROUP IV DECARBOXYLASE"/>
    <property type="match status" value="1"/>
</dbReference>
<keyword evidence="5 6" id="KW-0456">Lyase</keyword>
<dbReference type="GO" id="GO:0030170">
    <property type="term" value="F:pyridoxal phosphate binding"/>
    <property type="evidence" value="ECO:0007669"/>
    <property type="project" value="UniProtKB-UniRule"/>
</dbReference>
<evidence type="ECO:0000313" key="13">
    <source>
        <dbReference type="Proteomes" id="UP000234289"/>
    </source>
</evidence>
<dbReference type="UniPathway" id="UPA00034">
    <property type="reaction ID" value="UER00027"/>
</dbReference>
<reference evidence="12 14" key="2">
    <citation type="submission" date="2017-03" db="EMBL/GenBank/DDBJ databases">
        <authorList>
            <person name="Afonso C.L."/>
            <person name="Miller P.J."/>
            <person name="Scott M.A."/>
            <person name="Spackman E."/>
            <person name="Goraichik I."/>
            <person name="Dimitrov K.M."/>
            <person name="Suarez D.L."/>
            <person name="Swayne D.E."/>
        </authorList>
    </citation>
    <scope>NUCLEOTIDE SEQUENCE [LARGE SCALE GENOMIC DNA]</scope>
    <source>
        <strain evidence="11">6</strain>
        <strain evidence="14">6(3)</strain>
        <strain evidence="12">CNRZ 920</strain>
    </source>
</reference>
<feature type="binding site" evidence="6">
    <location>
        <position position="277"/>
    </location>
    <ligand>
        <name>pyridoxal 5'-phosphate</name>
        <dbReference type="ChEBI" id="CHEBI:597326"/>
    </ligand>
</feature>
<comment type="cofactor">
    <cofactor evidence="1 6 8 9">
        <name>pyridoxal 5'-phosphate</name>
        <dbReference type="ChEBI" id="CHEBI:597326"/>
    </cofactor>
</comment>
<keyword evidence="4 6" id="KW-0457">Lysine biosynthesis</keyword>
<feature type="binding site" evidence="6">
    <location>
        <position position="385"/>
    </location>
    <ligand>
        <name>substrate</name>
    </ligand>
</feature>
<comment type="catalytic activity">
    <reaction evidence="6 9">
        <text>meso-2,6-diaminopimelate + H(+) = L-lysine + CO2</text>
        <dbReference type="Rhea" id="RHEA:15101"/>
        <dbReference type="ChEBI" id="CHEBI:15378"/>
        <dbReference type="ChEBI" id="CHEBI:16526"/>
        <dbReference type="ChEBI" id="CHEBI:32551"/>
        <dbReference type="ChEBI" id="CHEBI:57791"/>
        <dbReference type="EC" id="4.1.1.20"/>
    </reaction>
</comment>
<dbReference type="GO" id="GO:0009089">
    <property type="term" value="P:lysine biosynthetic process via diaminopimelate"/>
    <property type="evidence" value="ECO:0007669"/>
    <property type="project" value="UniProtKB-UniRule"/>
</dbReference>
<dbReference type="Gene3D" id="2.40.37.10">
    <property type="entry name" value="Lyase, Ornithine Decarboxylase, Chain A, domain 1"/>
    <property type="match status" value="1"/>
</dbReference>
<keyword evidence="6" id="KW-0028">Amino-acid biosynthesis</keyword>
<feature type="binding site" evidence="6">
    <location>
        <position position="413"/>
    </location>
    <ligand>
        <name>pyridoxal 5'-phosphate</name>
        <dbReference type="ChEBI" id="CHEBI:597326"/>
    </ligand>
</feature>
<protein>
    <recommendedName>
        <fullName evidence="6 7">Diaminopimelate decarboxylase</fullName>
        <shortName evidence="6">DAP decarboxylase</shortName>
        <shortName evidence="6">DAPDC</shortName>
        <ecNumber evidence="6 7">4.1.1.20</ecNumber>
    </recommendedName>
</protein>
<dbReference type="InterPro" id="IPR022644">
    <property type="entry name" value="De-COase2_N"/>
</dbReference>
<dbReference type="SUPFAM" id="SSF50621">
    <property type="entry name" value="Alanine racemase C-terminal domain-like"/>
    <property type="match status" value="1"/>
</dbReference>
<dbReference type="PANTHER" id="PTHR43727">
    <property type="entry name" value="DIAMINOPIMELATE DECARBOXYLASE"/>
    <property type="match status" value="1"/>
</dbReference>
<dbReference type="EMBL" id="FXYZ01000003">
    <property type="protein sequence ID" value="SMX71789.1"/>
    <property type="molecule type" value="Genomic_DNA"/>
</dbReference>
<accession>A0A2H1KSZ7</accession>
<dbReference type="AlphaFoldDB" id="A0A2H1KSZ7"/>
<dbReference type="EMBL" id="FXZG01000036">
    <property type="protein sequence ID" value="SMY02372.1"/>
    <property type="molecule type" value="Genomic_DNA"/>
</dbReference>
<dbReference type="InterPro" id="IPR002986">
    <property type="entry name" value="DAP_deCOOHase_LysA"/>
</dbReference>
<evidence type="ECO:0000256" key="2">
    <source>
        <dbReference type="ARBA" id="ARBA00022793"/>
    </source>
</evidence>
<dbReference type="Proteomes" id="UP000234289">
    <property type="component" value="Unassembled WGS sequence"/>
</dbReference>
<evidence type="ECO:0000313" key="12">
    <source>
        <dbReference type="EMBL" id="SMY02372.1"/>
    </source>
</evidence>
<comment type="function">
    <text evidence="6">Specifically catalyzes the decarboxylation of meso-diaminopimelate (meso-DAP) to L-lysine.</text>
</comment>
<feature type="binding site" evidence="6">
    <location>
        <begin position="315"/>
        <end position="318"/>
    </location>
    <ligand>
        <name>pyridoxal 5'-phosphate</name>
        <dbReference type="ChEBI" id="CHEBI:597326"/>
    </ligand>
</feature>
<evidence type="ECO:0000256" key="9">
    <source>
        <dbReference type="RuleBase" id="RU003738"/>
    </source>
</evidence>
<evidence type="ECO:0000256" key="8">
    <source>
        <dbReference type="PIRSR" id="PIRSR600183-50"/>
    </source>
</evidence>
<dbReference type="Proteomes" id="UP000234327">
    <property type="component" value="Unassembled WGS sequence"/>
</dbReference>
<evidence type="ECO:0000313" key="14">
    <source>
        <dbReference type="Proteomes" id="UP000234327"/>
    </source>
</evidence>
<feature type="modified residue" description="N6-(pyridoxal phosphate)lysine" evidence="6 8">
    <location>
        <position position="109"/>
    </location>
</feature>
<comment type="similarity">
    <text evidence="6">Belongs to the Orn/Lys/Arg decarboxylase class-II family. LysA subfamily.</text>
</comment>
<comment type="caution">
    <text evidence="6">Lacks conserved residue(s) required for the propagation of feature annotation.</text>
</comment>
<evidence type="ECO:0000256" key="4">
    <source>
        <dbReference type="ARBA" id="ARBA00023154"/>
    </source>
</evidence>